<feature type="domain" description="Transposase IS200-like" evidence="1">
    <location>
        <begin position="21"/>
        <end position="169"/>
    </location>
</feature>
<dbReference type="RefSeq" id="WP_097078781.1">
    <property type="nucleotide sequence ID" value="NZ_BAABHT010000001.1"/>
</dbReference>
<dbReference type="SMART" id="SM01321">
    <property type="entry name" value="Y1_Tnp"/>
    <property type="match status" value="1"/>
</dbReference>
<dbReference type="InterPro" id="IPR002686">
    <property type="entry name" value="Transposase_17"/>
</dbReference>
<name>A0A240E7P2_9GAMM</name>
<protein>
    <submittedName>
        <fullName evidence="2">REP element-mobilizing transposase RayT</fullName>
    </submittedName>
</protein>
<sequence>MKYNPDIHHRRSIRLKGYDYSQAGYYFITICCADRACLFGNIIDDSMYLNDFGIIAHDEWLKTVELRKNVLLDDFVIMPNHMHAIIILTETDLSEEYNGSSISELGVCNTPLRSPSNNLGSIIRGYKSAVTKQIKQQNFHGQVWQRNYHEHIIRNEQSYQKISQYIANNPTTWNEDCFYI</sequence>
<dbReference type="Proteomes" id="UP000219042">
    <property type="component" value="Unassembled WGS sequence"/>
</dbReference>
<dbReference type="SUPFAM" id="SSF143422">
    <property type="entry name" value="Transposase IS200-like"/>
    <property type="match status" value="1"/>
</dbReference>
<dbReference type="OrthoDB" id="9791101at2"/>
<dbReference type="GO" id="GO:0043565">
    <property type="term" value="F:sequence-specific DNA binding"/>
    <property type="evidence" value="ECO:0007669"/>
    <property type="project" value="TreeGrafter"/>
</dbReference>
<proteinExistence type="predicted"/>
<dbReference type="InterPro" id="IPR052715">
    <property type="entry name" value="RAYT_transposase"/>
</dbReference>
<organism evidence="2 3">
    <name type="scientific">Acinetobacter puyangensis</name>
    <dbReference type="NCBI Taxonomy" id="1096779"/>
    <lineage>
        <taxon>Bacteria</taxon>
        <taxon>Pseudomonadati</taxon>
        <taxon>Pseudomonadota</taxon>
        <taxon>Gammaproteobacteria</taxon>
        <taxon>Moraxellales</taxon>
        <taxon>Moraxellaceae</taxon>
        <taxon>Acinetobacter</taxon>
    </lineage>
</organism>
<keyword evidence="3" id="KW-1185">Reference proteome</keyword>
<reference evidence="3" key="1">
    <citation type="submission" date="2016-09" db="EMBL/GenBank/DDBJ databases">
        <authorList>
            <person name="Varghese N."/>
            <person name="Submissions S."/>
        </authorList>
    </citation>
    <scope>NUCLEOTIDE SEQUENCE [LARGE SCALE GENOMIC DNA]</scope>
    <source>
        <strain evidence="3">ANC 4466</strain>
    </source>
</reference>
<evidence type="ECO:0000313" key="3">
    <source>
        <dbReference type="Proteomes" id="UP000219042"/>
    </source>
</evidence>
<dbReference type="GO" id="GO:0006313">
    <property type="term" value="P:DNA transposition"/>
    <property type="evidence" value="ECO:0007669"/>
    <property type="project" value="InterPro"/>
</dbReference>
<dbReference type="PANTHER" id="PTHR36966">
    <property type="entry name" value="REP-ASSOCIATED TYROSINE TRANSPOSASE"/>
    <property type="match status" value="1"/>
</dbReference>
<evidence type="ECO:0000313" key="2">
    <source>
        <dbReference type="EMBL" id="SNX44541.1"/>
    </source>
</evidence>
<dbReference type="InterPro" id="IPR036515">
    <property type="entry name" value="Transposase_17_sf"/>
</dbReference>
<dbReference type="Gene3D" id="3.30.70.1290">
    <property type="entry name" value="Transposase IS200-like"/>
    <property type="match status" value="1"/>
</dbReference>
<gene>
    <name evidence="2" type="ORF">SAMN05421731_103279</name>
</gene>
<dbReference type="GO" id="GO:0004803">
    <property type="term" value="F:transposase activity"/>
    <property type="evidence" value="ECO:0007669"/>
    <property type="project" value="InterPro"/>
</dbReference>
<dbReference type="AlphaFoldDB" id="A0A240E7P2"/>
<evidence type="ECO:0000259" key="1">
    <source>
        <dbReference type="SMART" id="SM01321"/>
    </source>
</evidence>
<dbReference type="EMBL" id="OANT01000003">
    <property type="protein sequence ID" value="SNX44541.1"/>
    <property type="molecule type" value="Genomic_DNA"/>
</dbReference>
<accession>A0A240E7P2</accession>
<dbReference type="PANTHER" id="PTHR36966:SF1">
    <property type="entry name" value="REP-ASSOCIATED TYROSINE TRANSPOSASE"/>
    <property type="match status" value="1"/>
</dbReference>